<keyword evidence="2" id="KW-1185">Reference proteome</keyword>
<dbReference type="EMBL" id="JAFHKS010000042">
    <property type="protein sequence ID" value="MBN3545352.1"/>
    <property type="molecule type" value="Genomic_DNA"/>
</dbReference>
<evidence type="ECO:0000313" key="2">
    <source>
        <dbReference type="Proteomes" id="UP001319060"/>
    </source>
</evidence>
<name>A0ABS2ZCD4_9BACL</name>
<evidence type="ECO:0000313" key="1">
    <source>
        <dbReference type="EMBL" id="MBN3545352.1"/>
    </source>
</evidence>
<comment type="caution">
    <text evidence="1">The sequence shown here is derived from an EMBL/GenBank/DDBJ whole genome shotgun (WGS) entry which is preliminary data.</text>
</comment>
<sequence>MLWLWIFLGVCAAAAIFILIPGLKAAKESMGAVQKMKSTGDGITARMNDIKTQQQLLQEKKDYLRYDIYQKKNSFTAVKEGFSGLKDTFTKIIKD</sequence>
<dbReference type="RefSeq" id="WP_188403039.1">
    <property type="nucleotide sequence ID" value="NZ_BMCE01000002.1"/>
</dbReference>
<protein>
    <recommendedName>
        <fullName evidence="3">DUF948 domain-containing protein</fullName>
    </recommendedName>
</protein>
<dbReference type="Proteomes" id="UP001319060">
    <property type="component" value="Unassembled WGS sequence"/>
</dbReference>
<evidence type="ECO:0008006" key="3">
    <source>
        <dbReference type="Google" id="ProtNLM"/>
    </source>
</evidence>
<accession>A0ABS2ZCD4</accession>
<organism evidence="1 2">
    <name type="scientific">Fictibacillus barbaricus</name>
    <dbReference type="NCBI Taxonomy" id="182136"/>
    <lineage>
        <taxon>Bacteria</taxon>
        <taxon>Bacillati</taxon>
        <taxon>Bacillota</taxon>
        <taxon>Bacilli</taxon>
        <taxon>Bacillales</taxon>
        <taxon>Fictibacillaceae</taxon>
        <taxon>Fictibacillus</taxon>
    </lineage>
</organism>
<reference evidence="1 2" key="1">
    <citation type="submission" date="2021-01" db="EMBL/GenBank/DDBJ databases">
        <title>Genome Sequencing of Type Strains.</title>
        <authorList>
            <person name="Lemaire J.F."/>
            <person name="Inderbitzin P."/>
            <person name="Collins S.B."/>
            <person name="Wespe N."/>
            <person name="Knight-Connoni V."/>
        </authorList>
    </citation>
    <scope>NUCLEOTIDE SEQUENCE [LARGE SCALE GENOMIC DNA]</scope>
    <source>
        <strain evidence="1 2">DSM 14730</strain>
    </source>
</reference>
<proteinExistence type="predicted"/>
<gene>
    <name evidence="1" type="ORF">JYA64_08600</name>
</gene>